<dbReference type="NCBIfam" id="TIGR01352">
    <property type="entry name" value="tonB_Cterm"/>
    <property type="match status" value="1"/>
</dbReference>
<dbReference type="Proteomes" id="UP000000933">
    <property type="component" value="Chromosome"/>
</dbReference>
<evidence type="ECO:0000256" key="6">
    <source>
        <dbReference type="ARBA" id="ARBA00022692"/>
    </source>
</evidence>
<dbReference type="PANTHER" id="PTHR33446">
    <property type="entry name" value="PROTEIN TONB-RELATED"/>
    <property type="match status" value="1"/>
</dbReference>
<reference evidence="13" key="2">
    <citation type="submission" date="2010-04" db="EMBL/GenBank/DDBJ databases">
        <title>Genome sequence of Salinibacter ruber M8.</title>
        <authorList>
            <consortium name="Genoscope"/>
        </authorList>
    </citation>
    <scope>NUCLEOTIDE SEQUENCE [LARGE SCALE GENOMIC DNA]</scope>
    <source>
        <strain evidence="13">M8</strain>
    </source>
</reference>
<sequence length="247" mass="26440">MNGCSASRPFGCPESSVLSRKKAWTQGRKTSRGSSNPHLDMAHPRLDASSIRNQYATHLQAGLALSLVLLLGAVHLSPPLGREVEPTIRGHEAAALRHVQSTRQAQAPPAPPTPMPPQVLPREKVVESPSVEFDPSLGLDATVDRSDGGAKRPDCGGRRALRGKTYYPPSALRAGLEGRVRVKFVVGKDGDIESPTIADGAGALLNRAALRAVRRLECTPGREQSRPVEAERTKTVVFALPEKMDGS</sequence>
<dbReference type="KEGG" id="srm:SRM_00338"/>
<proteinExistence type="inferred from homology"/>
<keyword evidence="7" id="KW-0653">Protein transport</keyword>
<evidence type="ECO:0000256" key="4">
    <source>
        <dbReference type="ARBA" id="ARBA00022475"/>
    </source>
</evidence>
<name>D5H5F4_SALRM</name>
<dbReference type="GO" id="GO:0098797">
    <property type="term" value="C:plasma membrane protein complex"/>
    <property type="evidence" value="ECO:0007669"/>
    <property type="project" value="TreeGrafter"/>
</dbReference>
<evidence type="ECO:0000259" key="11">
    <source>
        <dbReference type="PROSITE" id="PS52015"/>
    </source>
</evidence>
<comment type="similarity">
    <text evidence="2">Belongs to the TonB family.</text>
</comment>
<keyword evidence="4" id="KW-1003">Cell membrane</keyword>
<accession>D5H5F4</accession>
<evidence type="ECO:0000256" key="9">
    <source>
        <dbReference type="ARBA" id="ARBA00023136"/>
    </source>
</evidence>
<reference evidence="12 13" key="1">
    <citation type="journal article" date="2010" name="ISME J.">
        <title>Fine-scale evolution: genomic, phenotypic and ecological differentiation in two coexisting Salinibacter ruber strains.</title>
        <authorList>
            <person name="Pena A."/>
            <person name="Teeling H."/>
            <person name="Huerta-Cepas J."/>
            <person name="Santos F."/>
            <person name="Yarza P."/>
            <person name="Brito-Echeverria J."/>
            <person name="Lucio M."/>
            <person name="Schmitt-Kopplin P."/>
            <person name="Meseguer I."/>
            <person name="Schenowitz C."/>
            <person name="Dossat C."/>
            <person name="Barbe V."/>
            <person name="Dopazo J."/>
            <person name="Rossello-Mora R."/>
            <person name="Schuler M."/>
            <person name="Glockner F.O."/>
            <person name="Amann R."/>
            <person name="Gabaldon T."/>
            <person name="Anton J."/>
        </authorList>
    </citation>
    <scope>NUCLEOTIDE SEQUENCE [LARGE SCALE GENOMIC DNA]</scope>
    <source>
        <strain evidence="12 13">M8</strain>
    </source>
</reference>
<dbReference type="EMBL" id="FP565814">
    <property type="protein sequence ID" value="CBH23259.1"/>
    <property type="molecule type" value="Genomic_DNA"/>
</dbReference>
<keyword evidence="6" id="KW-0812">Transmembrane</keyword>
<dbReference type="InterPro" id="IPR051045">
    <property type="entry name" value="TonB-dependent_transducer"/>
</dbReference>
<evidence type="ECO:0000256" key="5">
    <source>
        <dbReference type="ARBA" id="ARBA00022519"/>
    </source>
</evidence>
<keyword evidence="9" id="KW-0472">Membrane</keyword>
<dbReference type="SUPFAM" id="SSF74653">
    <property type="entry name" value="TolA/TonB C-terminal domain"/>
    <property type="match status" value="1"/>
</dbReference>
<organism evidence="12 13">
    <name type="scientific">Salinibacter ruber (strain M8)</name>
    <dbReference type="NCBI Taxonomy" id="761659"/>
    <lineage>
        <taxon>Bacteria</taxon>
        <taxon>Pseudomonadati</taxon>
        <taxon>Rhodothermota</taxon>
        <taxon>Rhodothermia</taxon>
        <taxon>Rhodothermales</taxon>
        <taxon>Salinibacteraceae</taxon>
        <taxon>Salinibacter</taxon>
    </lineage>
</organism>
<feature type="region of interest" description="Disordered" evidence="10">
    <location>
        <begin position="1"/>
        <end position="42"/>
    </location>
</feature>
<evidence type="ECO:0000256" key="1">
    <source>
        <dbReference type="ARBA" id="ARBA00004383"/>
    </source>
</evidence>
<dbReference type="InterPro" id="IPR037682">
    <property type="entry name" value="TonB_C"/>
</dbReference>
<dbReference type="PROSITE" id="PS52015">
    <property type="entry name" value="TONB_CTD"/>
    <property type="match status" value="1"/>
</dbReference>
<dbReference type="GO" id="GO:0015031">
    <property type="term" value="P:protein transport"/>
    <property type="evidence" value="ECO:0007669"/>
    <property type="project" value="UniProtKB-KW"/>
</dbReference>
<dbReference type="InterPro" id="IPR006260">
    <property type="entry name" value="TonB/TolA_C"/>
</dbReference>
<keyword evidence="8" id="KW-1133">Transmembrane helix</keyword>
<feature type="compositionally biased region" description="Basic and acidic residues" evidence="10">
    <location>
        <begin position="142"/>
        <end position="157"/>
    </location>
</feature>
<dbReference type="AlphaFoldDB" id="D5H5F4"/>
<dbReference type="Gene3D" id="3.30.1150.10">
    <property type="match status" value="1"/>
</dbReference>
<evidence type="ECO:0000313" key="12">
    <source>
        <dbReference type="EMBL" id="CBH23259.1"/>
    </source>
</evidence>
<dbReference type="GO" id="GO:0055085">
    <property type="term" value="P:transmembrane transport"/>
    <property type="evidence" value="ECO:0007669"/>
    <property type="project" value="InterPro"/>
</dbReference>
<evidence type="ECO:0000256" key="3">
    <source>
        <dbReference type="ARBA" id="ARBA00022448"/>
    </source>
</evidence>
<dbReference type="HOGENOM" id="CLU_1123879_0_0_10"/>
<gene>
    <name evidence="12" type="primary">tonB</name>
    <name evidence="12" type="ordered locus">SRM_00338</name>
</gene>
<protein>
    <submittedName>
        <fullName evidence="12">Protein TonB</fullName>
    </submittedName>
</protein>
<comment type="subcellular location">
    <subcellularLocation>
        <location evidence="1">Cell inner membrane</location>
        <topology evidence="1">Single-pass membrane protein</topology>
        <orientation evidence="1">Periplasmic side</orientation>
    </subcellularLocation>
</comment>
<evidence type="ECO:0000256" key="7">
    <source>
        <dbReference type="ARBA" id="ARBA00022927"/>
    </source>
</evidence>
<keyword evidence="3" id="KW-0813">Transport</keyword>
<evidence type="ECO:0000313" key="13">
    <source>
        <dbReference type="Proteomes" id="UP000000933"/>
    </source>
</evidence>
<evidence type="ECO:0000256" key="8">
    <source>
        <dbReference type="ARBA" id="ARBA00022989"/>
    </source>
</evidence>
<feature type="region of interest" description="Disordered" evidence="10">
    <location>
        <begin position="130"/>
        <end position="162"/>
    </location>
</feature>
<dbReference type="GO" id="GO:0031992">
    <property type="term" value="F:energy transducer activity"/>
    <property type="evidence" value="ECO:0007669"/>
    <property type="project" value="TreeGrafter"/>
</dbReference>
<evidence type="ECO:0000256" key="10">
    <source>
        <dbReference type="SAM" id="MobiDB-lite"/>
    </source>
</evidence>
<feature type="domain" description="TonB C-terminal" evidence="11">
    <location>
        <begin position="152"/>
        <end position="247"/>
    </location>
</feature>
<dbReference type="Pfam" id="PF03544">
    <property type="entry name" value="TonB_C"/>
    <property type="match status" value="1"/>
</dbReference>
<evidence type="ECO:0000256" key="2">
    <source>
        <dbReference type="ARBA" id="ARBA00006555"/>
    </source>
</evidence>
<dbReference type="PANTHER" id="PTHR33446:SF2">
    <property type="entry name" value="PROTEIN TONB"/>
    <property type="match status" value="1"/>
</dbReference>
<keyword evidence="5" id="KW-0997">Cell inner membrane</keyword>